<dbReference type="AlphaFoldDB" id="A0A0K2TZA5"/>
<reference evidence="1" key="1">
    <citation type="submission" date="2014-05" db="EMBL/GenBank/DDBJ databases">
        <authorList>
            <person name="Chronopoulou M."/>
        </authorList>
    </citation>
    <scope>NUCLEOTIDE SEQUENCE</scope>
    <source>
        <tissue evidence="1">Whole organism</tissue>
    </source>
</reference>
<protein>
    <submittedName>
        <fullName evidence="1">Uncharacterized protein</fullName>
    </submittedName>
</protein>
<organism evidence="1">
    <name type="scientific">Lepeophtheirus salmonis</name>
    <name type="common">Salmon louse</name>
    <name type="synonym">Caligus salmonis</name>
    <dbReference type="NCBI Taxonomy" id="72036"/>
    <lineage>
        <taxon>Eukaryota</taxon>
        <taxon>Metazoa</taxon>
        <taxon>Ecdysozoa</taxon>
        <taxon>Arthropoda</taxon>
        <taxon>Crustacea</taxon>
        <taxon>Multicrustacea</taxon>
        <taxon>Hexanauplia</taxon>
        <taxon>Copepoda</taxon>
        <taxon>Siphonostomatoida</taxon>
        <taxon>Caligidae</taxon>
        <taxon>Lepeophtheirus</taxon>
    </lineage>
</organism>
<dbReference type="EMBL" id="HACA01013661">
    <property type="protein sequence ID" value="CDW31022.1"/>
    <property type="molecule type" value="Transcribed_RNA"/>
</dbReference>
<sequence>MPLKTKQKNTKIFWLAPKITSNILSDHALKVHC</sequence>
<proteinExistence type="predicted"/>
<accession>A0A0K2TZA5</accession>
<name>A0A0K2TZA5_LEPSM</name>
<evidence type="ECO:0000313" key="1">
    <source>
        <dbReference type="EMBL" id="CDW31022.1"/>
    </source>
</evidence>